<evidence type="ECO:0000313" key="7">
    <source>
        <dbReference type="EMBL" id="KAK1324844.1"/>
    </source>
</evidence>
<evidence type="ECO:0000256" key="2">
    <source>
        <dbReference type="ARBA" id="ARBA00022729"/>
    </source>
</evidence>
<dbReference type="AlphaFoldDB" id="A0AAV9FGK9"/>
<keyword evidence="3" id="KW-0325">Glycoprotein</keyword>
<dbReference type="InterPro" id="IPR032872">
    <property type="entry name" value="WAK_assoc_C"/>
</dbReference>
<feature type="signal peptide" evidence="4">
    <location>
        <begin position="1"/>
        <end position="18"/>
    </location>
</feature>
<reference evidence="7" key="1">
    <citation type="journal article" date="2023" name="Nat. Commun.">
        <title>Diploid and tetraploid genomes of Acorus and the evolution of monocots.</title>
        <authorList>
            <person name="Ma L."/>
            <person name="Liu K.W."/>
            <person name="Li Z."/>
            <person name="Hsiao Y.Y."/>
            <person name="Qi Y."/>
            <person name="Fu T."/>
            <person name="Tang G.D."/>
            <person name="Zhang D."/>
            <person name="Sun W.H."/>
            <person name="Liu D.K."/>
            <person name="Li Y."/>
            <person name="Chen G.Z."/>
            <person name="Liu X.D."/>
            <person name="Liao X.Y."/>
            <person name="Jiang Y.T."/>
            <person name="Yu X."/>
            <person name="Hao Y."/>
            <person name="Huang J."/>
            <person name="Zhao X.W."/>
            <person name="Ke S."/>
            <person name="Chen Y.Y."/>
            <person name="Wu W.L."/>
            <person name="Hsu J.L."/>
            <person name="Lin Y.F."/>
            <person name="Huang M.D."/>
            <person name="Li C.Y."/>
            <person name="Huang L."/>
            <person name="Wang Z.W."/>
            <person name="Zhao X."/>
            <person name="Zhong W.Y."/>
            <person name="Peng D.H."/>
            <person name="Ahmad S."/>
            <person name="Lan S."/>
            <person name="Zhang J.S."/>
            <person name="Tsai W.C."/>
            <person name="Van de Peer Y."/>
            <person name="Liu Z.J."/>
        </authorList>
    </citation>
    <scope>NUCLEOTIDE SEQUENCE</scope>
    <source>
        <strain evidence="7">CP</strain>
    </source>
</reference>
<dbReference type="GO" id="GO:0030247">
    <property type="term" value="F:polysaccharide binding"/>
    <property type="evidence" value="ECO:0007669"/>
    <property type="project" value="InterPro"/>
</dbReference>
<accession>A0AAV9FGK9</accession>
<dbReference type="EMBL" id="JAUJYO010000001">
    <property type="protein sequence ID" value="KAK1324844.1"/>
    <property type="molecule type" value="Genomic_DNA"/>
</dbReference>
<organism evidence="7 8">
    <name type="scientific">Acorus calamus</name>
    <name type="common">Sweet flag</name>
    <dbReference type="NCBI Taxonomy" id="4465"/>
    <lineage>
        <taxon>Eukaryota</taxon>
        <taxon>Viridiplantae</taxon>
        <taxon>Streptophyta</taxon>
        <taxon>Embryophyta</taxon>
        <taxon>Tracheophyta</taxon>
        <taxon>Spermatophyta</taxon>
        <taxon>Magnoliopsida</taxon>
        <taxon>Liliopsida</taxon>
        <taxon>Acoraceae</taxon>
        <taxon>Acorus</taxon>
    </lineage>
</organism>
<dbReference type="GO" id="GO:0016020">
    <property type="term" value="C:membrane"/>
    <property type="evidence" value="ECO:0007669"/>
    <property type="project" value="UniProtKB-SubCell"/>
</dbReference>
<dbReference type="PANTHER" id="PTHR33138">
    <property type="entry name" value="OS01G0690200 PROTEIN"/>
    <property type="match status" value="1"/>
</dbReference>
<dbReference type="InterPro" id="IPR025287">
    <property type="entry name" value="WAK_GUB"/>
</dbReference>
<evidence type="ECO:0000256" key="1">
    <source>
        <dbReference type="ARBA" id="ARBA00004167"/>
    </source>
</evidence>
<dbReference type="PANTHER" id="PTHR33138:SF75">
    <property type="entry name" value="WALL-ASSOCIATED RECEPTOR KINASE GALACTURONAN-BINDING DOMAIN-CONTAINING PROTEIN"/>
    <property type="match status" value="1"/>
</dbReference>
<evidence type="ECO:0000259" key="6">
    <source>
        <dbReference type="Pfam" id="PF14380"/>
    </source>
</evidence>
<feature type="chain" id="PRO_5043765374" evidence="4">
    <location>
        <begin position="19"/>
        <end position="308"/>
    </location>
</feature>
<dbReference type="Pfam" id="PF13947">
    <property type="entry name" value="GUB_WAK_bind"/>
    <property type="match status" value="1"/>
</dbReference>
<proteinExistence type="predicted"/>
<feature type="domain" description="Wall-associated receptor kinase galacturonan-binding" evidence="5">
    <location>
        <begin position="27"/>
        <end position="96"/>
    </location>
</feature>
<protein>
    <submittedName>
        <fullName evidence="7">Uncharacterized protein</fullName>
    </submittedName>
</protein>
<evidence type="ECO:0000256" key="4">
    <source>
        <dbReference type="SAM" id="SignalP"/>
    </source>
</evidence>
<sequence>MFSPFSILLLFLIPPCLSQTNNQYERCSPIPFNCGQFSFNVTYPFFIDGSQSGCSYPDIGMHLVCTNESYVQLSTMSSTSYQVINIDYEKQILKIAPNYLTYLHKTCPLPSSDAHFDSWLFNYTDYDHIVFFFKCSGQVVGVPSFYQLPCDQTNYYTVIDKSFSLYYGKTYMFDESNPTVEEFVLSLPGDITCDLEYQVPVHASFVNDLINTTVEKGVVTLKEGLLEGFDLAWIPGTGWCNGCVRSGGLCGYDARRPNDTLCLCPDNSYPTSCPLISKLPLTSFFLFVFLVCFFKNLRPTNRVRIGSN</sequence>
<evidence type="ECO:0000256" key="3">
    <source>
        <dbReference type="ARBA" id="ARBA00023180"/>
    </source>
</evidence>
<name>A0AAV9FGK9_ACOCL</name>
<reference evidence="7" key="2">
    <citation type="submission" date="2023-06" db="EMBL/GenBank/DDBJ databases">
        <authorList>
            <person name="Ma L."/>
            <person name="Liu K.-W."/>
            <person name="Li Z."/>
            <person name="Hsiao Y.-Y."/>
            <person name="Qi Y."/>
            <person name="Fu T."/>
            <person name="Tang G."/>
            <person name="Zhang D."/>
            <person name="Sun W.-H."/>
            <person name="Liu D.-K."/>
            <person name="Li Y."/>
            <person name="Chen G.-Z."/>
            <person name="Liu X.-D."/>
            <person name="Liao X.-Y."/>
            <person name="Jiang Y.-T."/>
            <person name="Yu X."/>
            <person name="Hao Y."/>
            <person name="Huang J."/>
            <person name="Zhao X.-W."/>
            <person name="Ke S."/>
            <person name="Chen Y.-Y."/>
            <person name="Wu W.-L."/>
            <person name="Hsu J.-L."/>
            <person name="Lin Y.-F."/>
            <person name="Huang M.-D."/>
            <person name="Li C.-Y."/>
            <person name="Huang L."/>
            <person name="Wang Z.-W."/>
            <person name="Zhao X."/>
            <person name="Zhong W.-Y."/>
            <person name="Peng D.-H."/>
            <person name="Ahmad S."/>
            <person name="Lan S."/>
            <person name="Zhang J.-S."/>
            <person name="Tsai W.-C."/>
            <person name="Van De Peer Y."/>
            <person name="Liu Z.-J."/>
        </authorList>
    </citation>
    <scope>NUCLEOTIDE SEQUENCE</scope>
    <source>
        <strain evidence="7">CP</strain>
        <tissue evidence="7">Leaves</tissue>
    </source>
</reference>
<comment type="caution">
    <text evidence="7">The sequence shown here is derived from an EMBL/GenBank/DDBJ whole genome shotgun (WGS) entry which is preliminary data.</text>
</comment>
<feature type="domain" description="Wall-associated receptor kinase C-terminal" evidence="6">
    <location>
        <begin position="192"/>
        <end position="267"/>
    </location>
</feature>
<comment type="subcellular location">
    <subcellularLocation>
        <location evidence="1">Membrane</location>
        <topology evidence="1">Single-pass membrane protein</topology>
    </subcellularLocation>
</comment>
<keyword evidence="2 4" id="KW-0732">Signal</keyword>
<evidence type="ECO:0000259" key="5">
    <source>
        <dbReference type="Pfam" id="PF13947"/>
    </source>
</evidence>
<dbReference type="Pfam" id="PF14380">
    <property type="entry name" value="WAK_assoc"/>
    <property type="match status" value="1"/>
</dbReference>
<dbReference type="Proteomes" id="UP001180020">
    <property type="component" value="Unassembled WGS sequence"/>
</dbReference>
<gene>
    <name evidence="7" type="ORF">QJS10_CPA01g01494</name>
</gene>
<keyword evidence="8" id="KW-1185">Reference proteome</keyword>
<evidence type="ECO:0000313" key="8">
    <source>
        <dbReference type="Proteomes" id="UP001180020"/>
    </source>
</evidence>